<keyword evidence="2 10" id="KW-0444">Lipid biosynthesis</keyword>
<accession>A0A6P1MBS1</accession>
<dbReference type="SMART" id="SM01207">
    <property type="entry name" value="G3P_acyltransf"/>
    <property type="match status" value="1"/>
</dbReference>
<keyword evidence="7 10" id="KW-0472">Membrane</keyword>
<evidence type="ECO:0000313" key="11">
    <source>
        <dbReference type="EMBL" id="QHI71482.1"/>
    </source>
</evidence>
<evidence type="ECO:0000256" key="9">
    <source>
        <dbReference type="ARBA" id="ARBA00023264"/>
    </source>
</evidence>
<keyword evidence="3 10" id="KW-0808">Transferase</keyword>
<comment type="function">
    <text evidence="10">Catalyzes the transfer of an acyl group from acyl-phosphate (acyl-PO(4)) to glycerol-3-phosphate (G3P) to form lysophosphatidic acid (LPA). This enzyme utilizes acyl-phosphate as fatty acyl donor, but not acyl-CoA or acyl-ACP.</text>
</comment>
<comment type="similarity">
    <text evidence="10">Belongs to the PlsY family.</text>
</comment>
<evidence type="ECO:0000256" key="7">
    <source>
        <dbReference type="ARBA" id="ARBA00023136"/>
    </source>
</evidence>
<dbReference type="KEGG" id="amic:Ami3637_02985"/>
<protein>
    <recommendedName>
        <fullName evidence="10">Glycerol-3-phosphate acyltransferase</fullName>
    </recommendedName>
    <alternativeName>
        <fullName evidence="10">Acyl-PO4 G3P acyltransferase</fullName>
    </alternativeName>
    <alternativeName>
        <fullName evidence="10">Acyl-phosphate--glycerol-3-phosphate acyltransferase</fullName>
    </alternativeName>
    <alternativeName>
        <fullName evidence="10">G3P acyltransferase</fullName>
        <shortName evidence="10">GPAT</shortName>
        <ecNumber evidence="10">2.3.1.275</ecNumber>
    </alternativeName>
    <alternativeName>
        <fullName evidence="10">Lysophosphatidic acid synthase</fullName>
        <shortName evidence="10">LPA synthase</shortName>
    </alternativeName>
</protein>
<dbReference type="InterPro" id="IPR003811">
    <property type="entry name" value="G3P_acylTferase_PlsY"/>
</dbReference>
<dbReference type="GO" id="GO:0008654">
    <property type="term" value="P:phospholipid biosynthetic process"/>
    <property type="evidence" value="ECO:0007669"/>
    <property type="project" value="UniProtKB-UniRule"/>
</dbReference>
<comment type="subunit">
    <text evidence="10">Probably interacts with PlsX.</text>
</comment>
<keyword evidence="8 10" id="KW-0594">Phospholipid biosynthesis</keyword>
<evidence type="ECO:0000256" key="8">
    <source>
        <dbReference type="ARBA" id="ARBA00023209"/>
    </source>
</evidence>
<name>A0A6P1MBS1_9FIRM</name>
<dbReference type="Pfam" id="PF02660">
    <property type="entry name" value="G3P_acyltransf"/>
    <property type="match status" value="1"/>
</dbReference>
<dbReference type="HAMAP" id="MF_01043">
    <property type="entry name" value="PlsY"/>
    <property type="match status" value="1"/>
</dbReference>
<comment type="pathway">
    <text evidence="10">Lipid metabolism; phospholipid metabolism.</text>
</comment>
<evidence type="ECO:0000313" key="12">
    <source>
        <dbReference type="Proteomes" id="UP000463883"/>
    </source>
</evidence>
<evidence type="ECO:0000256" key="3">
    <source>
        <dbReference type="ARBA" id="ARBA00022679"/>
    </source>
</evidence>
<dbReference type="Proteomes" id="UP000463883">
    <property type="component" value="Chromosome"/>
</dbReference>
<evidence type="ECO:0000256" key="10">
    <source>
        <dbReference type="HAMAP-Rule" id="MF_01043"/>
    </source>
</evidence>
<dbReference type="AlphaFoldDB" id="A0A6P1MBS1"/>
<evidence type="ECO:0000256" key="1">
    <source>
        <dbReference type="ARBA" id="ARBA00022475"/>
    </source>
</evidence>
<comment type="subcellular location">
    <subcellularLocation>
        <location evidence="10">Cell membrane</location>
        <topology evidence="10">Multi-pass membrane protein</topology>
    </subcellularLocation>
</comment>
<keyword evidence="1 10" id="KW-1003">Cell membrane</keyword>
<feature type="transmembrane region" description="Helical" evidence="10">
    <location>
        <begin position="61"/>
        <end position="80"/>
    </location>
</feature>
<keyword evidence="12" id="KW-1185">Reference proteome</keyword>
<evidence type="ECO:0000256" key="2">
    <source>
        <dbReference type="ARBA" id="ARBA00022516"/>
    </source>
</evidence>
<dbReference type="EC" id="2.3.1.275" evidence="10"/>
<feature type="transmembrane region" description="Helical" evidence="10">
    <location>
        <begin position="122"/>
        <end position="147"/>
    </location>
</feature>
<dbReference type="UniPathway" id="UPA00085"/>
<feature type="transmembrane region" description="Helical" evidence="10">
    <location>
        <begin position="7"/>
        <end position="24"/>
    </location>
</feature>
<proteinExistence type="inferred from homology"/>
<dbReference type="RefSeq" id="WP_162361257.1">
    <property type="nucleotide sequence ID" value="NZ_CP047591.1"/>
</dbReference>
<dbReference type="NCBIfam" id="TIGR00023">
    <property type="entry name" value="glycerol-3-phosphate 1-O-acyltransferase PlsY"/>
    <property type="match status" value="1"/>
</dbReference>
<sequence>MLTSSEGMAIAVMIIAGIIAYFMGNISPAILIGRLHGIDIKKEGSGNAGTTNVLRVLGKKAAVATLLIDIFKGVFAVLLGKLAAAFFLPPEFAPYTAMICGLAVFSGHIWPVTFGFKGGKGVATAFGVLMAISPFLGLAELGIVIVVVAISRMVSLGSVIAAIAFPFIANYYDPRYLGWGLLMALIVLYKHNANISRLVKGEESKISFKK</sequence>
<dbReference type="EMBL" id="CP047591">
    <property type="protein sequence ID" value="QHI71482.1"/>
    <property type="molecule type" value="Genomic_DNA"/>
</dbReference>
<keyword evidence="4 10" id="KW-0812">Transmembrane</keyword>
<organism evidence="11 12">
    <name type="scientific">Aminipila terrae</name>
    <dbReference type="NCBI Taxonomy" id="2697030"/>
    <lineage>
        <taxon>Bacteria</taxon>
        <taxon>Bacillati</taxon>
        <taxon>Bacillota</taxon>
        <taxon>Clostridia</taxon>
        <taxon>Peptostreptococcales</taxon>
        <taxon>Anaerovoracaceae</taxon>
        <taxon>Aminipila</taxon>
    </lineage>
</organism>
<keyword evidence="9 10" id="KW-1208">Phospholipid metabolism</keyword>
<gene>
    <name evidence="10 11" type="primary">plsY</name>
    <name evidence="11" type="ORF">Ami3637_02985</name>
</gene>
<reference evidence="11 12" key="1">
    <citation type="submission" date="2020-01" db="EMBL/GenBank/DDBJ databases">
        <title>Genomic analysis of Aminipila sp. CBA3637.</title>
        <authorList>
            <person name="Kim Y.B."/>
            <person name="Roh S.W."/>
        </authorList>
    </citation>
    <scope>NUCLEOTIDE SEQUENCE [LARGE SCALE GENOMIC DNA]</scope>
    <source>
        <strain evidence="11 12">CBA3637</strain>
    </source>
</reference>
<feature type="transmembrane region" description="Helical" evidence="10">
    <location>
        <begin position="92"/>
        <end position="110"/>
    </location>
</feature>
<feature type="transmembrane region" description="Helical" evidence="10">
    <location>
        <begin position="154"/>
        <end position="172"/>
    </location>
</feature>
<keyword evidence="6 10" id="KW-0443">Lipid metabolism</keyword>
<dbReference type="PANTHER" id="PTHR30309:SF0">
    <property type="entry name" value="GLYCEROL-3-PHOSPHATE ACYLTRANSFERASE-RELATED"/>
    <property type="match status" value="1"/>
</dbReference>
<evidence type="ECO:0000256" key="4">
    <source>
        <dbReference type="ARBA" id="ARBA00022692"/>
    </source>
</evidence>
<comment type="catalytic activity">
    <reaction evidence="10">
        <text>an acyl phosphate + sn-glycerol 3-phosphate = a 1-acyl-sn-glycero-3-phosphate + phosphate</text>
        <dbReference type="Rhea" id="RHEA:34075"/>
        <dbReference type="ChEBI" id="CHEBI:43474"/>
        <dbReference type="ChEBI" id="CHEBI:57597"/>
        <dbReference type="ChEBI" id="CHEBI:57970"/>
        <dbReference type="ChEBI" id="CHEBI:59918"/>
        <dbReference type="EC" id="2.3.1.275"/>
    </reaction>
</comment>
<dbReference type="GO" id="GO:0043772">
    <property type="term" value="F:acyl-phosphate glycerol-3-phosphate acyltransferase activity"/>
    <property type="evidence" value="ECO:0007669"/>
    <property type="project" value="UniProtKB-UniRule"/>
</dbReference>
<dbReference type="GO" id="GO:0005886">
    <property type="term" value="C:plasma membrane"/>
    <property type="evidence" value="ECO:0007669"/>
    <property type="project" value="UniProtKB-SubCell"/>
</dbReference>
<evidence type="ECO:0000256" key="5">
    <source>
        <dbReference type="ARBA" id="ARBA00022989"/>
    </source>
</evidence>
<keyword evidence="5 10" id="KW-1133">Transmembrane helix</keyword>
<dbReference type="PANTHER" id="PTHR30309">
    <property type="entry name" value="INNER MEMBRANE PROTEIN YGIH"/>
    <property type="match status" value="1"/>
</dbReference>
<evidence type="ECO:0000256" key="6">
    <source>
        <dbReference type="ARBA" id="ARBA00023098"/>
    </source>
</evidence>
<keyword evidence="11" id="KW-0012">Acyltransferase</keyword>